<evidence type="ECO:0000259" key="1">
    <source>
        <dbReference type="PROSITE" id="PS51918"/>
    </source>
</evidence>
<dbReference type="PANTHER" id="PTHR42731:SF1">
    <property type="entry name" value="RADICAL SAM DOMAIN PROTEIN"/>
    <property type="match status" value="1"/>
</dbReference>
<protein>
    <submittedName>
        <fullName evidence="3">Ribosomal protein S12 methylthiotransferase RimO</fullName>
    </submittedName>
</protein>
<keyword evidence="3" id="KW-0689">Ribosomal protein</keyword>
<dbReference type="SUPFAM" id="SSF102114">
    <property type="entry name" value="Radical SAM enzymes"/>
    <property type="match status" value="1"/>
</dbReference>
<dbReference type="PROSITE" id="PS51918">
    <property type="entry name" value="RADICAL_SAM"/>
    <property type="match status" value="1"/>
</dbReference>
<accession>A0A150JFZ4</accession>
<dbReference type="GO" id="GO:0005840">
    <property type="term" value="C:ribosome"/>
    <property type="evidence" value="ECO:0007669"/>
    <property type="project" value="UniProtKB-KW"/>
</dbReference>
<organism evidence="3">
    <name type="scientific">Candidatus Methanofastidiosum methylothiophilum</name>
    <dbReference type="NCBI Taxonomy" id="1705564"/>
    <lineage>
        <taxon>Archaea</taxon>
        <taxon>Methanobacteriati</taxon>
        <taxon>Methanobacteriota</taxon>
        <taxon>Stenosarchaea group</taxon>
        <taxon>Candidatus Methanofastidiosia</taxon>
        <taxon>Candidatus Methanofastidiosales</taxon>
        <taxon>Candidatus Methanofastidiosaceae</taxon>
        <taxon>Candidatus Methanofastidiosum</taxon>
    </lineage>
</organism>
<dbReference type="SMART" id="SM00729">
    <property type="entry name" value="Elp3"/>
    <property type="match status" value="1"/>
</dbReference>
<gene>
    <name evidence="3" type="primary">rimO</name>
    <name evidence="2" type="ORF">AN188_00889</name>
    <name evidence="3" type="ORF">APG09_01132</name>
</gene>
<dbReference type="InterPro" id="IPR058240">
    <property type="entry name" value="rSAM_sf"/>
</dbReference>
<dbReference type="SFLD" id="SFLDS00029">
    <property type="entry name" value="Radical_SAM"/>
    <property type="match status" value="1"/>
</dbReference>
<keyword evidence="3" id="KW-0808">Transferase</keyword>
<keyword evidence="3" id="KW-0687">Ribonucleoprotein</keyword>
<dbReference type="Gene3D" id="3.80.30.20">
    <property type="entry name" value="tm_1862 like domain"/>
    <property type="match status" value="1"/>
</dbReference>
<dbReference type="AlphaFoldDB" id="A0A150JIZ1"/>
<comment type="caution">
    <text evidence="3">The sequence shown here is derived from an EMBL/GenBank/DDBJ whole genome shotgun (WGS) entry which is preliminary data.</text>
</comment>
<evidence type="ECO:0000313" key="2">
    <source>
        <dbReference type="EMBL" id="KYC54613.1"/>
    </source>
</evidence>
<dbReference type="SFLD" id="SFLDG01082">
    <property type="entry name" value="B12-binding_domain_containing"/>
    <property type="match status" value="1"/>
</dbReference>
<dbReference type="PANTHER" id="PTHR42731">
    <property type="entry name" value="SLL1084 PROTEIN"/>
    <property type="match status" value="1"/>
</dbReference>
<dbReference type="GO" id="GO:0016740">
    <property type="term" value="F:transferase activity"/>
    <property type="evidence" value="ECO:0007669"/>
    <property type="project" value="UniProtKB-KW"/>
</dbReference>
<evidence type="ECO:0000313" key="3">
    <source>
        <dbReference type="EMBL" id="KYC57207.1"/>
    </source>
</evidence>
<dbReference type="EMBL" id="LNJB01000010">
    <property type="protein sequence ID" value="KYC54613.1"/>
    <property type="molecule type" value="Genomic_DNA"/>
</dbReference>
<dbReference type="EMBL" id="LNJE01000013">
    <property type="protein sequence ID" value="KYC57207.1"/>
    <property type="molecule type" value="Genomic_DNA"/>
</dbReference>
<proteinExistence type="predicted"/>
<feature type="domain" description="Radical SAM core" evidence="1">
    <location>
        <begin position="195"/>
        <end position="408"/>
    </location>
</feature>
<dbReference type="InterPro" id="IPR007197">
    <property type="entry name" value="rSAM"/>
</dbReference>
<dbReference type="Proteomes" id="UP000092420">
    <property type="component" value="Unassembled WGS sequence"/>
</dbReference>
<accession>A0A150JBK9</accession>
<dbReference type="InterPro" id="IPR023404">
    <property type="entry name" value="rSAM_horseshoe"/>
</dbReference>
<dbReference type="GO" id="GO:0051536">
    <property type="term" value="F:iron-sulfur cluster binding"/>
    <property type="evidence" value="ECO:0007669"/>
    <property type="project" value="InterPro"/>
</dbReference>
<dbReference type="Pfam" id="PF04055">
    <property type="entry name" value="Radical_SAM"/>
    <property type="match status" value="1"/>
</dbReference>
<dbReference type="InterPro" id="IPR006638">
    <property type="entry name" value="Elp3/MiaA/NifB-like_rSAM"/>
</dbReference>
<dbReference type="InterPro" id="IPR045784">
    <property type="entry name" value="Radical_SAM_N2"/>
</dbReference>
<sequence>MRFIEYGTIKKRAANRFALIYPDVYRAGNSNLGIHYVYNIVNEARDFSIERFFLDFERSIETKDMLKNFKALLFSLNYEYGIINLLKILKNNNIPILREERKDHLVITGGPLNVNPFVLKDVFDIAFVGDAEKSLVEFIEIYTTLDDPKRQIEEFAKIEGIYIPEIHRENKIKRRIEKLTYHPLYEPIQWGDFEESFNKTFLLEVSRGCRSRCEFCLTGNALGPYRERSIEELIHIVKEGQKRTKFEKIALIGSDMPSSIDEIINSIGELGFQISLPSLKLKDINLGTIPFLGQDTITLAPESSESLRYDIGKYYSDEEFFEKINLIKKYSKSVKLYFIFGLPGEEIKDLDEVIEFIKKSRKMIRTKSSFNPFVPKPHTPFEDYIFDFSKLKEKMKYITSNIKDVRIEDLKGAFIQYVISVGGSDVGKFLIEGVENNSNLTYSSFSKAIDGGEITVPSEEKEWKKIEVSI</sequence>
<dbReference type="CDD" id="cd01335">
    <property type="entry name" value="Radical_SAM"/>
    <property type="match status" value="1"/>
</dbReference>
<accession>A0A150JIZ1</accession>
<reference evidence="3 4" key="1">
    <citation type="journal article" date="2016" name="ISME J.">
        <title>Chasing the elusive Euryarchaeota class WSA2: genomes reveal a uniquely fastidious methyl-reducing methanogen.</title>
        <authorList>
            <person name="Nobu M.K."/>
            <person name="Narihiro T."/>
            <person name="Kuroda K."/>
            <person name="Mei R."/>
            <person name="Liu W.T."/>
        </authorList>
    </citation>
    <scope>NUCLEOTIDE SEQUENCE [LARGE SCALE GENOMIC DNA]</scope>
    <source>
        <strain evidence="2">ADurb1013_Bin02101</strain>
        <strain evidence="3">ADurb1213_Bin02801</strain>
    </source>
</reference>
<name>A0A150JIZ1_9EURY</name>
<evidence type="ECO:0000313" key="4">
    <source>
        <dbReference type="Proteomes" id="UP000092420"/>
    </source>
</evidence>
<dbReference type="Pfam" id="PF19864">
    <property type="entry name" value="Radical_SAM_N2"/>
    <property type="match status" value="1"/>
</dbReference>